<dbReference type="EMBL" id="KV428146">
    <property type="protein sequence ID" value="KZT35246.1"/>
    <property type="molecule type" value="Genomic_DNA"/>
</dbReference>
<sequence length="97" mass="10575">MPRCHGHVALLPGHMCGWGRRPREVAARGSPSTFIQVSPLSHAMCDRFPSRGVGVGRWTVPQTQGRRSLGYAKRGHAHGHLEDHGRGHEFSSACVDA</sequence>
<feature type="region of interest" description="Disordered" evidence="1">
    <location>
        <begin position="75"/>
        <end position="97"/>
    </location>
</feature>
<gene>
    <name evidence="2" type="ORF">SISSUDRAFT_1051639</name>
</gene>
<evidence type="ECO:0000313" key="3">
    <source>
        <dbReference type="Proteomes" id="UP000076798"/>
    </source>
</evidence>
<dbReference type="Proteomes" id="UP000076798">
    <property type="component" value="Unassembled WGS sequence"/>
</dbReference>
<feature type="compositionally biased region" description="Basic and acidic residues" evidence="1">
    <location>
        <begin position="79"/>
        <end position="89"/>
    </location>
</feature>
<reference evidence="2 3" key="1">
    <citation type="journal article" date="2016" name="Mol. Biol. Evol.">
        <title>Comparative Genomics of Early-Diverging Mushroom-Forming Fungi Provides Insights into the Origins of Lignocellulose Decay Capabilities.</title>
        <authorList>
            <person name="Nagy L.G."/>
            <person name="Riley R."/>
            <person name="Tritt A."/>
            <person name="Adam C."/>
            <person name="Daum C."/>
            <person name="Floudas D."/>
            <person name="Sun H."/>
            <person name="Yadav J.S."/>
            <person name="Pangilinan J."/>
            <person name="Larsson K.H."/>
            <person name="Matsuura K."/>
            <person name="Barry K."/>
            <person name="Labutti K."/>
            <person name="Kuo R."/>
            <person name="Ohm R.A."/>
            <person name="Bhattacharya S.S."/>
            <person name="Shirouzu T."/>
            <person name="Yoshinaga Y."/>
            <person name="Martin F.M."/>
            <person name="Grigoriev I.V."/>
            <person name="Hibbett D.S."/>
        </authorList>
    </citation>
    <scope>NUCLEOTIDE SEQUENCE [LARGE SCALE GENOMIC DNA]</scope>
    <source>
        <strain evidence="2 3">HHB10207 ss-3</strain>
    </source>
</reference>
<protein>
    <submittedName>
        <fullName evidence="2">Uncharacterized protein</fullName>
    </submittedName>
</protein>
<evidence type="ECO:0000313" key="2">
    <source>
        <dbReference type="EMBL" id="KZT35246.1"/>
    </source>
</evidence>
<keyword evidence="3" id="KW-1185">Reference proteome</keyword>
<proteinExistence type="predicted"/>
<accession>A0A166AEK5</accession>
<feature type="non-terminal residue" evidence="2">
    <location>
        <position position="97"/>
    </location>
</feature>
<organism evidence="2 3">
    <name type="scientific">Sistotremastrum suecicum HHB10207 ss-3</name>
    <dbReference type="NCBI Taxonomy" id="1314776"/>
    <lineage>
        <taxon>Eukaryota</taxon>
        <taxon>Fungi</taxon>
        <taxon>Dikarya</taxon>
        <taxon>Basidiomycota</taxon>
        <taxon>Agaricomycotina</taxon>
        <taxon>Agaricomycetes</taxon>
        <taxon>Sistotremastrales</taxon>
        <taxon>Sistotremastraceae</taxon>
        <taxon>Sistotremastrum</taxon>
    </lineage>
</organism>
<dbReference type="AlphaFoldDB" id="A0A166AEK5"/>
<evidence type="ECO:0000256" key="1">
    <source>
        <dbReference type="SAM" id="MobiDB-lite"/>
    </source>
</evidence>
<name>A0A166AEK5_9AGAM</name>